<evidence type="ECO:0000313" key="2">
    <source>
        <dbReference type="Proteomes" id="UP001601303"/>
    </source>
</evidence>
<reference evidence="1 2" key="1">
    <citation type="submission" date="2024-10" db="EMBL/GenBank/DDBJ databases">
        <title>The Natural Products Discovery Center: Release of the First 8490 Sequenced Strains for Exploring Actinobacteria Biosynthetic Diversity.</title>
        <authorList>
            <person name="Kalkreuter E."/>
            <person name="Kautsar S.A."/>
            <person name="Yang D."/>
            <person name="Bader C.D."/>
            <person name="Teijaro C.N."/>
            <person name="Fluegel L."/>
            <person name="Davis C.M."/>
            <person name="Simpson J.R."/>
            <person name="Lauterbach L."/>
            <person name="Steele A.D."/>
            <person name="Gui C."/>
            <person name="Meng S."/>
            <person name="Li G."/>
            <person name="Viehrig K."/>
            <person name="Ye F."/>
            <person name="Su P."/>
            <person name="Kiefer A.F."/>
            <person name="Nichols A."/>
            <person name="Cepeda A.J."/>
            <person name="Yan W."/>
            <person name="Fan B."/>
            <person name="Jiang Y."/>
            <person name="Adhikari A."/>
            <person name="Zheng C.-J."/>
            <person name="Schuster L."/>
            <person name="Cowan T.M."/>
            <person name="Smanski M.J."/>
            <person name="Chevrette M.G."/>
            <person name="De Carvalho L.P.S."/>
            <person name="Shen B."/>
        </authorList>
    </citation>
    <scope>NUCLEOTIDE SEQUENCE [LARGE SCALE GENOMIC DNA]</scope>
    <source>
        <strain evidence="1 2">NPDC006488</strain>
    </source>
</reference>
<organism evidence="1 2">
    <name type="scientific">Streptomyces hokutonensis</name>
    <dbReference type="NCBI Taxonomy" id="1306990"/>
    <lineage>
        <taxon>Bacteria</taxon>
        <taxon>Bacillati</taxon>
        <taxon>Actinomycetota</taxon>
        <taxon>Actinomycetes</taxon>
        <taxon>Kitasatosporales</taxon>
        <taxon>Streptomycetaceae</taxon>
        <taxon>Streptomyces</taxon>
    </lineage>
</organism>
<evidence type="ECO:0000313" key="1">
    <source>
        <dbReference type="EMBL" id="MFE9605497.1"/>
    </source>
</evidence>
<proteinExistence type="predicted"/>
<protein>
    <recommendedName>
        <fullName evidence="3">ABM domain-containing protein</fullName>
    </recommendedName>
</protein>
<evidence type="ECO:0008006" key="3">
    <source>
        <dbReference type="Google" id="ProtNLM"/>
    </source>
</evidence>
<keyword evidence="2" id="KW-1185">Reference proteome</keyword>
<dbReference type="EMBL" id="JBIAHM010000020">
    <property type="protein sequence ID" value="MFE9605497.1"/>
    <property type="molecule type" value="Genomic_DNA"/>
</dbReference>
<dbReference type="RefSeq" id="WP_388114423.1">
    <property type="nucleotide sequence ID" value="NZ_JBIAHM010000020.1"/>
</dbReference>
<dbReference type="Proteomes" id="UP001601303">
    <property type="component" value="Unassembled WGS sequence"/>
</dbReference>
<comment type="caution">
    <text evidence="1">The sequence shown here is derived from an EMBL/GenBank/DDBJ whole genome shotgun (WGS) entry which is preliminary data.</text>
</comment>
<accession>A0ABW6MJM2</accession>
<sequence length="97" mass="10814">MVMFMRWTGVTPEQYDTVRDTVGWEETAPAGSQVHVAWFDDEALNVTDVWDSEDAFQTFFAERLAPAVEKAGISGRPESEFLPLHRRFVPPGVVGGA</sequence>
<gene>
    <name evidence="1" type="ORF">ACFYNQ_44000</name>
</gene>
<name>A0ABW6MJM2_9ACTN</name>